<feature type="domain" description="N-acetyltransferase" evidence="1">
    <location>
        <begin position="10"/>
        <end position="172"/>
    </location>
</feature>
<proteinExistence type="predicted"/>
<name>A0A4P7PWB7_9FLAO</name>
<sequence>MDLILETERLLLRPLEFSDAEAMFAMDSNPEVHKYLWQKPFQDIAESIKIIEYVREQYKTNNIGRFATIIKETGEFIGWTGIKFVDNHVENGNTNFFDYGYRLNEKYWGKGYATEATKLWLDYGLNQMNIDKIHAYTHSENIASNIVLRKTGMTFMEEYIAEDGVKWNWWLIENQKENR</sequence>
<protein>
    <recommendedName>
        <fullName evidence="1">N-acetyltransferase domain-containing protein</fullName>
    </recommendedName>
</protein>
<dbReference type="InterPro" id="IPR016181">
    <property type="entry name" value="Acyl_CoA_acyltransferase"/>
</dbReference>
<dbReference type="GO" id="GO:0016747">
    <property type="term" value="F:acyltransferase activity, transferring groups other than amino-acyl groups"/>
    <property type="evidence" value="ECO:0007669"/>
    <property type="project" value="InterPro"/>
</dbReference>
<dbReference type="Gene3D" id="3.40.630.30">
    <property type="match status" value="1"/>
</dbReference>
<dbReference type="InterPro" id="IPR000182">
    <property type="entry name" value="GNAT_dom"/>
</dbReference>
<evidence type="ECO:0000313" key="2">
    <source>
        <dbReference type="EMBL" id="QBZ98602.1"/>
    </source>
</evidence>
<dbReference type="EMBL" id="CP038810">
    <property type="protein sequence ID" value="QBZ98602.1"/>
    <property type="molecule type" value="Genomic_DNA"/>
</dbReference>
<evidence type="ECO:0000259" key="1">
    <source>
        <dbReference type="PROSITE" id="PS51186"/>
    </source>
</evidence>
<dbReference type="InterPro" id="IPR051531">
    <property type="entry name" value="N-acetyltransferase"/>
</dbReference>
<dbReference type="Proteomes" id="UP000296862">
    <property type="component" value="Chromosome"/>
</dbReference>
<gene>
    <name evidence="2" type="ORF">GS03_02111</name>
</gene>
<reference evidence="2 3" key="1">
    <citation type="submission" date="2019-04" db="EMBL/GenBank/DDBJ databases">
        <title>Flavobacterium sp. GS03.</title>
        <authorList>
            <person name="Kim H."/>
        </authorList>
    </citation>
    <scope>NUCLEOTIDE SEQUENCE [LARGE SCALE GENOMIC DNA]</scope>
    <source>
        <strain evidence="2 3">GS03</strain>
    </source>
</reference>
<keyword evidence="3" id="KW-1185">Reference proteome</keyword>
<dbReference type="KEGG" id="fsn:GS03_02111"/>
<organism evidence="2 3">
    <name type="scientific">Flavobacterium sangjuense</name>
    <dbReference type="NCBI Taxonomy" id="2518177"/>
    <lineage>
        <taxon>Bacteria</taxon>
        <taxon>Pseudomonadati</taxon>
        <taxon>Bacteroidota</taxon>
        <taxon>Flavobacteriia</taxon>
        <taxon>Flavobacteriales</taxon>
        <taxon>Flavobacteriaceae</taxon>
        <taxon>Flavobacterium</taxon>
    </lineage>
</organism>
<dbReference type="SUPFAM" id="SSF55729">
    <property type="entry name" value="Acyl-CoA N-acyltransferases (Nat)"/>
    <property type="match status" value="1"/>
</dbReference>
<dbReference type="AlphaFoldDB" id="A0A4P7PWB7"/>
<dbReference type="OrthoDB" id="9788916at2"/>
<evidence type="ECO:0000313" key="3">
    <source>
        <dbReference type="Proteomes" id="UP000296862"/>
    </source>
</evidence>
<dbReference type="PROSITE" id="PS51186">
    <property type="entry name" value="GNAT"/>
    <property type="match status" value="1"/>
</dbReference>
<accession>A0A4P7PWB7</accession>
<dbReference type="PANTHER" id="PTHR43792:SF16">
    <property type="entry name" value="N-ACETYLTRANSFERASE DOMAIN-CONTAINING PROTEIN"/>
    <property type="match status" value="1"/>
</dbReference>
<dbReference type="Pfam" id="PF13302">
    <property type="entry name" value="Acetyltransf_3"/>
    <property type="match status" value="1"/>
</dbReference>
<dbReference type="RefSeq" id="WP_136152496.1">
    <property type="nucleotide sequence ID" value="NZ_CP038810.1"/>
</dbReference>
<dbReference type="PANTHER" id="PTHR43792">
    <property type="entry name" value="GNAT FAMILY, PUTATIVE (AFU_ORTHOLOGUE AFUA_3G00765)-RELATED-RELATED"/>
    <property type="match status" value="1"/>
</dbReference>